<dbReference type="EMBL" id="CP054020">
    <property type="protein sequence ID" value="QKI89078.1"/>
    <property type="molecule type" value="Genomic_DNA"/>
</dbReference>
<dbReference type="GO" id="GO:0030527">
    <property type="term" value="F:structural constituent of chromatin"/>
    <property type="evidence" value="ECO:0007669"/>
    <property type="project" value="InterPro"/>
</dbReference>
<evidence type="ECO:0000256" key="1">
    <source>
        <dbReference type="ARBA" id="ARBA00004453"/>
    </source>
</evidence>
<dbReference type="Pfam" id="PF00816">
    <property type="entry name" value="Histone_HNS"/>
    <property type="match status" value="1"/>
</dbReference>
<name>A0A7D4NYB9_9GAMM</name>
<dbReference type="Pfam" id="PF22470">
    <property type="entry name" value="Histone_HNS_N"/>
    <property type="match status" value="1"/>
</dbReference>
<dbReference type="InterPro" id="IPR027454">
    <property type="entry name" value="Histone_HNS_N"/>
</dbReference>
<dbReference type="InterPro" id="IPR001801">
    <property type="entry name" value="Histone_HNS"/>
</dbReference>
<evidence type="ECO:0000256" key="4">
    <source>
        <dbReference type="ARBA" id="ARBA00023125"/>
    </source>
</evidence>
<dbReference type="Gene3D" id="4.10.430.10">
    <property type="entry name" value="Histone-like protein H-NS, C-terminal domain"/>
    <property type="match status" value="1"/>
</dbReference>
<accession>A0A7D4NYB9</accession>
<organism evidence="8 9">
    <name type="scientific">Thiomicrorhabdus xiamenensis</name>
    <dbReference type="NCBI Taxonomy" id="2739063"/>
    <lineage>
        <taxon>Bacteria</taxon>
        <taxon>Pseudomonadati</taxon>
        <taxon>Pseudomonadota</taxon>
        <taxon>Gammaproteobacteria</taxon>
        <taxon>Thiotrichales</taxon>
        <taxon>Piscirickettsiaceae</taxon>
        <taxon>Thiomicrorhabdus</taxon>
    </lineage>
</organism>
<keyword evidence="6" id="KW-0175">Coiled coil</keyword>
<dbReference type="GO" id="GO:0000976">
    <property type="term" value="F:transcription cis-regulatory region binding"/>
    <property type="evidence" value="ECO:0007669"/>
    <property type="project" value="TreeGrafter"/>
</dbReference>
<dbReference type="SMART" id="SM00528">
    <property type="entry name" value="HNS"/>
    <property type="match status" value="1"/>
</dbReference>
<dbReference type="GO" id="GO:0046983">
    <property type="term" value="F:protein dimerization activity"/>
    <property type="evidence" value="ECO:0007669"/>
    <property type="project" value="InterPro"/>
</dbReference>
<dbReference type="RefSeq" id="WP_173284880.1">
    <property type="nucleotide sequence ID" value="NZ_CP054020.1"/>
</dbReference>
<dbReference type="KEGG" id="txa:HQN79_05590"/>
<comment type="subcellular location">
    <subcellularLocation>
        <location evidence="1">Cytoplasm</location>
        <location evidence="1">Nucleoid</location>
    </subcellularLocation>
</comment>
<gene>
    <name evidence="8" type="ORF">HQN79_05590</name>
</gene>
<dbReference type="GO" id="GO:0009295">
    <property type="term" value="C:nucleoid"/>
    <property type="evidence" value="ECO:0007669"/>
    <property type="project" value="UniProtKB-SubCell"/>
</dbReference>
<dbReference type="InterPro" id="IPR037150">
    <property type="entry name" value="H-NS_C_dom_sf"/>
</dbReference>
<proteinExistence type="inferred from homology"/>
<dbReference type="InterPro" id="IPR027444">
    <property type="entry name" value="H-NS_C_dom"/>
</dbReference>
<dbReference type="InterPro" id="IPR054180">
    <property type="entry name" value="H-NS-like_N"/>
</dbReference>
<evidence type="ECO:0000256" key="3">
    <source>
        <dbReference type="ARBA" id="ARBA00022490"/>
    </source>
</evidence>
<dbReference type="GO" id="GO:0003681">
    <property type="term" value="F:bent DNA binding"/>
    <property type="evidence" value="ECO:0007669"/>
    <property type="project" value="TreeGrafter"/>
</dbReference>
<feature type="coiled-coil region" evidence="6">
    <location>
        <begin position="25"/>
        <end position="70"/>
    </location>
</feature>
<protein>
    <recommendedName>
        <fullName evidence="5">DNA-binding protein</fullName>
    </recommendedName>
</protein>
<dbReference type="GO" id="GO:0005829">
    <property type="term" value="C:cytosol"/>
    <property type="evidence" value="ECO:0007669"/>
    <property type="project" value="TreeGrafter"/>
</dbReference>
<reference evidence="8 9" key="1">
    <citation type="submission" date="2020-05" db="EMBL/GenBank/DDBJ databases">
        <title>Thiomicrorhabdus sediminis sp.nov. and Thiomicrorhabdus xiamenensis sp.nov., novel sulfur-oxidizing bacteria isolated from coastal sediment.</title>
        <authorList>
            <person name="Liu X."/>
        </authorList>
    </citation>
    <scope>NUCLEOTIDE SEQUENCE [LARGE SCALE GENOMIC DNA]</scope>
    <source>
        <strain evidence="8 9">G2</strain>
    </source>
</reference>
<dbReference type="SUPFAM" id="SSF81273">
    <property type="entry name" value="H-NS histone-like proteins"/>
    <property type="match status" value="2"/>
</dbReference>
<dbReference type="AlphaFoldDB" id="A0A7D4NYB9"/>
<feature type="domain" description="DNA-binding protein H-NS-like C-terminal" evidence="7">
    <location>
        <begin position="89"/>
        <end position="136"/>
    </location>
</feature>
<sequence>MDSNEFVKIALHRKRLRAAIKSLGLNDLQKLASDINELLAEREQEIEQQKAEQQQKLAKIEEMKSLLNAQGLSIEDLMDMDTVETTTKKPATRTVEPKYRILDENGQEHLWTGRGRAPKVFQKYFDQGNSKESCLIK</sequence>
<dbReference type="GO" id="GO:0032993">
    <property type="term" value="C:protein-DNA complex"/>
    <property type="evidence" value="ECO:0007669"/>
    <property type="project" value="TreeGrafter"/>
</dbReference>
<evidence type="ECO:0000313" key="8">
    <source>
        <dbReference type="EMBL" id="QKI89078.1"/>
    </source>
</evidence>
<dbReference type="PIRSF" id="PIRSF002096">
    <property type="entry name" value="HnS"/>
    <property type="match status" value="1"/>
</dbReference>
<comment type="similarity">
    <text evidence="2 5">Belongs to the histone-like protein H-NS family.</text>
</comment>
<dbReference type="GO" id="GO:0003680">
    <property type="term" value="F:minor groove of adenine-thymine-rich DNA binding"/>
    <property type="evidence" value="ECO:0007669"/>
    <property type="project" value="TreeGrafter"/>
</dbReference>
<evidence type="ECO:0000313" key="9">
    <source>
        <dbReference type="Proteomes" id="UP000504724"/>
    </source>
</evidence>
<dbReference type="GO" id="GO:0001217">
    <property type="term" value="F:DNA-binding transcription repressor activity"/>
    <property type="evidence" value="ECO:0007669"/>
    <property type="project" value="TreeGrafter"/>
</dbReference>
<evidence type="ECO:0000256" key="6">
    <source>
        <dbReference type="SAM" id="Coils"/>
    </source>
</evidence>
<keyword evidence="9" id="KW-1185">Reference proteome</keyword>
<dbReference type="PANTHER" id="PTHR38097">
    <property type="match status" value="1"/>
</dbReference>
<evidence type="ECO:0000256" key="2">
    <source>
        <dbReference type="ARBA" id="ARBA00010610"/>
    </source>
</evidence>
<dbReference type="Gene3D" id="1.10.287.1050">
    <property type="entry name" value="H-NS histone-like proteins"/>
    <property type="match status" value="1"/>
</dbReference>
<dbReference type="PANTHER" id="PTHR38097:SF2">
    <property type="entry name" value="DNA-BINDING PROTEIN STPA"/>
    <property type="match status" value="1"/>
</dbReference>
<keyword evidence="3" id="KW-0963">Cytoplasm</keyword>
<evidence type="ECO:0000256" key="5">
    <source>
        <dbReference type="PIRNR" id="PIRNR002096"/>
    </source>
</evidence>
<keyword evidence="4 5" id="KW-0238">DNA-binding</keyword>
<evidence type="ECO:0000259" key="7">
    <source>
        <dbReference type="SMART" id="SM00528"/>
    </source>
</evidence>
<dbReference type="Proteomes" id="UP000504724">
    <property type="component" value="Chromosome"/>
</dbReference>